<evidence type="ECO:0000313" key="2">
    <source>
        <dbReference type="EMBL" id="GBM97209.1"/>
    </source>
</evidence>
<gene>
    <name evidence="2" type="ORF">AVEN_121999_1</name>
</gene>
<proteinExistence type="predicted"/>
<feature type="region of interest" description="Disordered" evidence="1">
    <location>
        <begin position="116"/>
        <end position="140"/>
    </location>
</feature>
<organism evidence="2 3">
    <name type="scientific">Araneus ventricosus</name>
    <name type="common">Orbweaver spider</name>
    <name type="synonym">Epeira ventricosa</name>
    <dbReference type="NCBI Taxonomy" id="182803"/>
    <lineage>
        <taxon>Eukaryota</taxon>
        <taxon>Metazoa</taxon>
        <taxon>Ecdysozoa</taxon>
        <taxon>Arthropoda</taxon>
        <taxon>Chelicerata</taxon>
        <taxon>Arachnida</taxon>
        <taxon>Araneae</taxon>
        <taxon>Araneomorphae</taxon>
        <taxon>Entelegynae</taxon>
        <taxon>Araneoidea</taxon>
        <taxon>Araneidae</taxon>
        <taxon>Araneus</taxon>
    </lineage>
</organism>
<sequence length="140" mass="15919">MKWQRNALLKLMKEPNLLQVVRMADKAWNFVEAKTIVNYFKKTGFLKKVEVNNSNDAKENLNDTHAVESMGEELCLISNALQADPLTTFQDFVEVNQNVEICGDLTDADIVEVRSLSEEDDDEKYEPPPKITLKEALSSI</sequence>
<evidence type="ECO:0000313" key="3">
    <source>
        <dbReference type="Proteomes" id="UP000499080"/>
    </source>
</evidence>
<protein>
    <recommendedName>
        <fullName evidence="4">DDE-1 domain-containing protein</fullName>
    </recommendedName>
</protein>
<accession>A0A4Y2K5J4</accession>
<dbReference type="AlphaFoldDB" id="A0A4Y2K5J4"/>
<dbReference type="EMBL" id="BGPR01004212">
    <property type="protein sequence ID" value="GBM97209.1"/>
    <property type="molecule type" value="Genomic_DNA"/>
</dbReference>
<reference evidence="2 3" key="1">
    <citation type="journal article" date="2019" name="Sci. Rep.">
        <title>Orb-weaving spider Araneus ventricosus genome elucidates the spidroin gene catalogue.</title>
        <authorList>
            <person name="Kono N."/>
            <person name="Nakamura H."/>
            <person name="Ohtoshi R."/>
            <person name="Moran D.A.P."/>
            <person name="Shinohara A."/>
            <person name="Yoshida Y."/>
            <person name="Fujiwara M."/>
            <person name="Mori M."/>
            <person name="Tomita M."/>
            <person name="Arakawa K."/>
        </authorList>
    </citation>
    <scope>NUCLEOTIDE SEQUENCE [LARGE SCALE GENOMIC DNA]</scope>
</reference>
<dbReference type="OrthoDB" id="125347at2759"/>
<comment type="caution">
    <text evidence="2">The sequence shown here is derived from an EMBL/GenBank/DDBJ whole genome shotgun (WGS) entry which is preliminary data.</text>
</comment>
<evidence type="ECO:0000256" key="1">
    <source>
        <dbReference type="SAM" id="MobiDB-lite"/>
    </source>
</evidence>
<dbReference type="Proteomes" id="UP000499080">
    <property type="component" value="Unassembled WGS sequence"/>
</dbReference>
<evidence type="ECO:0008006" key="4">
    <source>
        <dbReference type="Google" id="ProtNLM"/>
    </source>
</evidence>
<keyword evidence="3" id="KW-1185">Reference proteome</keyword>
<name>A0A4Y2K5J4_ARAVE</name>